<dbReference type="EMBL" id="CAUOFW020003970">
    <property type="protein sequence ID" value="CAK9163188.1"/>
    <property type="molecule type" value="Genomic_DNA"/>
</dbReference>
<proteinExistence type="predicted"/>
<feature type="region of interest" description="Disordered" evidence="1">
    <location>
        <begin position="147"/>
        <end position="190"/>
    </location>
</feature>
<protein>
    <submittedName>
        <fullName evidence="2">Uncharacterized protein</fullName>
    </submittedName>
</protein>
<evidence type="ECO:0000313" key="3">
    <source>
        <dbReference type="Proteomes" id="UP001642360"/>
    </source>
</evidence>
<gene>
    <name evidence="2" type="ORF">ILEXP_LOCUS32224</name>
</gene>
<reference evidence="2 3" key="1">
    <citation type="submission" date="2024-02" db="EMBL/GenBank/DDBJ databases">
        <authorList>
            <person name="Vignale AGUSTIN F."/>
            <person name="Sosa J E."/>
            <person name="Modenutti C."/>
        </authorList>
    </citation>
    <scope>NUCLEOTIDE SEQUENCE [LARGE SCALE GENOMIC DNA]</scope>
</reference>
<evidence type="ECO:0000313" key="2">
    <source>
        <dbReference type="EMBL" id="CAK9163188.1"/>
    </source>
</evidence>
<name>A0ABC8T174_9AQUA</name>
<evidence type="ECO:0000256" key="1">
    <source>
        <dbReference type="SAM" id="MobiDB-lite"/>
    </source>
</evidence>
<dbReference type="Proteomes" id="UP001642360">
    <property type="component" value="Unassembled WGS sequence"/>
</dbReference>
<dbReference type="AlphaFoldDB" id="A0ABC8T174"/>
<feature type="compositionally biased region" description="Low complexity" evidence="1">
    <location>
        <begin position="171"/>
        <end position="182"/>
    </location>
</feature>
<feature type="region of interest" description="Disordered" evidence="1">
    <location>
        <begin position="45"/>
        <end position="98"/>
    </location>
</feature>
<keyword evidence="3" id="KW-1185">Reference proteome</keyword>
<sequence>MVAPTKATPKVTLAVTKRLGRRGVYEANTELGDDVVIGTLGGANQALGDDNQLQGGSERKASGRDGRHRPSGSSDLDDGGYGSGDDVGSLDDDLDNTRVDKGLDDVVVGVGDARRDTSNANKVGMLCFDPHDKLEVASVGGDELGNKRELGKAGKGGGRLSDPNNALGDTSGMSGPMSYGPGELVAQVRW</sequence>
<accession>A0ABC8T174</accession>
<organism evidence="2 3">
    <name type="scientific">Ilex paraguariensis</name>
    <name type="common">yerba mate</name>
    <dbReference type="NCBI Taxonomy" id="185542"/>
    <lineage>
        <taxon>Eukaryota</taxon>
        <taxon>Viridiplantae</taxon>
        <taxon>Streptophyta</taxon>
        <taxon>Embryophyta</taxon>
        <taxon>Tracheophyta</taxon>
        <taxon>Spermatophyta</taxon>
        <taxon>Magnoliopsida</taxon>
        <taxon>eudicotyledons</taxon>
        <taxon>Gunneridae</taxon>
        <taxon>Pentapetalae</taxon>
        <taxon>asterids</taxon>
        <taxon>campanulids</taxon>
        <taxon>Aquifoliales</taxon>
        <taxon>Aquifoliaceae</taxon>
        <taxon>Ilex</taxon>
    </lineage>
</organism>
<comment type="caution">
    <text evidence="2">The sequence shown here is derived from an EMBL/GenBank/DDBJ whole genome shotgun (WGS) entry which is preliminary data.</text>
</comment>